<name>A0ABR8DER5_9NOST</name>
<sequence length="87" mass="9985">MSTQREILSNIAQCCKYVGLDLQENGIYYGDRRLVEFVESDSQTYYVQTLQEQPLDECDADLLDIPIGQLTPEQWSMLFGEGKEPAF</sequence>
<comment type="caution">
    <text evidence="1">The sequence shown here is derived from an EMBL/GenBank/DDBJ whole genome shotgun (WGS) entry which is preliminary data.</text>
</comment>
<protein>
    <submittedName>
        <fullName evidence="1">Uncharacterized protein</fullName>
    </submittedName>
</protein>
<dbReference type="RefSeq" id="WP_190480445.1">
    <property type="nucleotide sequence ID" value="NZ_JACJSG010000097.1"/>
</dbReference>
<dbReference type="Proteomes" id="UP000661112">
    <property type="component" value="Unassembled WGS sequence"/>
</dbReference>
<reference evidence="1 2" key="1">
    <citation type="journal article" date="2020" name="ISME J.">
        <title>Comparative genomics reveals insights into cyanobacterial evolution and habitat adaptation.</title>
        <authorList>
            <person name="Chen M.Y."/>
            <person name="Teng W.K."/>
            <person name="Zhao L."/>
            <person name="Hu C.X."/>
            <person name="Zhou Y.K."/>
            <person name="Han B.P."/>
            <person name="Song L.R."/>
            <person name="Shu W.S."/>
        </authorList>
    </citation>
    <scope>NUCLEOTIDE SEQUENCE [LARGE SCALE GENOMIC DNA]</scope>
    <source>
        <strain evidence="1 2">FACHB-119</strain>
    </source>
</reference>
<evidence type="ECO:0000313" key="2">
    <source>
        <dbReference type="Proteomes" id="UP000661112"/>
    </source>
</evidence>
<dbReference type="EMBL" id="JACJSG010000097">
    <property type="protein sequence ID" value="MBD2505544.1"/>
    <property type="molecule type" value="Genomic_DNA"/>
</dbReference>
<evidence type="ECO:0000313" key="1">
    <source>
        <dbReference type="EMBL" id="MBD2505544.1"/>
    </source>
</evidence>
<accession>A0ABR8DER5</accession>
<organism evidence="1 2">
    <name type="scientific">Anabaena azotica FACHB-119</name>
    <dbReference type="NCBI Taxonomy" id="947527"/>
    <lineage>
        <taxon>Bacteria</taxon>
        <taxon>Bacillati</taxon>
        <taxon>Cyanobacteriota</taxon>
        <taxon>Cyanophyceae</taxon>
        <taxon>Nostocales</taxon>
        <taxon>Nostocaceae</taxon>
        <taxon>Anabaena</taxon>
        <taxon>Anabaena azotica</taxon>
    </lineage>
</organism>
<gene>
    <name evidence="1" type="ORF">H6G83_33955</name>
</gene>
<proteinExistence type="predicted"/>
<keyword evidence="2" id="KW-1185">Reference proteome</keyword>